<evidence type="ECO:0000256" key="8">
    <source>
        <dbReference type="SAM" id="MobiDB-lite"/>
    </source>
</evidence>
<comment type="caution">
    <text evidence="9">The sequence shown here is derived from an EMBL/GenBank/DDBJ whole genome shotgun (WGS) entry which is preliminary data.</text>
</comment>
<evidence type="ECO:0000256" key="6">
    <source>
        <dbReference type="ARBA" id="ARBA00023274"/>
    </source>
</evidence>
<evidence type="ECO:0000256" key="4">
    <source>
        <dbReference type="ARBA" id="ARBA00022980"/>
    </source>
</evidence>
<evidence type="ECO:0000256" key="5">
    <source>
        <dbReference type="ARBA" id="ARBA00023128"/>
    </source>
</evidence>
<dbReference type="FunCoup" id="A0A1Y2G5U4">
    <property type="interactions" value="31"/>
</dbReference>
<evidence type="ECO:0000256" key="3">
    <source>
        <dbReference type="ARBA" id="ARBA00022946"/>
    </source>
</evidence>
<dbReference type="Pfam" id="PF10236">
    <property type="entry name" value="DAP3"/>
    <property type="match status" value="1"/>
</dbReference>
<evidence type="ECO:0000256" key="1">
    <source>
        <dbReference type="ARBA" id="ARBA00004173"/>
    </source>
</evidence>
<gene>
    <name evidence="9" type="ORF">BCR35DRAFT_348831</name>
</gene>
<dbReference type="EMBL" id="MCGR01000001">
    <property type="protein sequence ID" value="ORY92439.1"/>
    <property type="molecule type" value="Genomic_DNA"/>
</dbReference>
<evidence type="ECO:0000256" key="7">
    <source>
        <dbReference type="ARBA" id="ARBA00035140"/>
    </source>
</evidence>
<evidence type="ECO:0000313" key="10">
    <source>
        <dbReference type="Proteomes" id="UP000193467"/>
    </source>
</evidence>
<dbReference type="PANTHER" id="PTHR12810">
    <property type="entry name" value="MITOCHONDRIAL 28S RIBOSOMAL PROTEIN S29"/>
    <property type="match status" value="1"/>
</dbReference>
<dbReference type="AlphaFoldDB" id="A0A1Y2G5U4"/>
<dbReference type="Proteomes" id="UP000193467">
    <property type="component" value="Unassembled WGS sequence"/>
</dbReference>
<comment type="similarity">
    <text evidence="2">Belongs to the mitochondrion-specific ribosomal protein mS29 family.</text>
</comment>
<proteinExistence type="inferred from homology"/>
<dbReference type="STRING" id="106004.A0A1Y2G5U4"/>
<dbReference type="InParanoid" id="A0A1Y2G5U4"/>
<keyword evidence="3" id="KW-0809">Transit peptide</keyword>
<dbReference type="InterPro" id="IPR027417">
    <property type="entry name" value="P-loop_NTPase"/>
</dbReference>
<dbReference type="GO" id="GO:0003735">
    <property type="term" value="F:structural constituent of ribosome"/>
    <property type="evidence" value="ECO:0007669"/>
    <property type="project" value="TreeGrafter"/>
</dbReference>
<reference evidence="9 10" key="1">
    <citation type="submission" date="2016-07" db="EMBL/GenBank/DDBJ databases">
        <title>Pervasive Adenine N6-methylation of Active Genes in Fungi.</title>
        <authorList>
            <consortium name="DOE Joint Genome Institute"/>
            <person name="Mondo S.J."/>
            <person name="Dannebaum R.O."/>
            <person name="Kuo R.C."/>
            <person name="Labutti K."/>
            <person name="Haridas S."/>
            <person name="Kuo A."/>
            <person name="Salamov A."/>
            <person name="Ahrendt S.R."/>
            <person name="Lipzen A."/>
            <person name="Sullivan W."/>
            <person name="Andreopoulos W.B."/>
            <person name="Clum A."/>
            <person name="Lindquist E."/>
            <person name="Daum C."/>
            <person name="Ramamoorthy G.K."/>
            <person name="Gryganskyi A."/>
            <person name="Culley D."/>
            <person name="Magnuson J.K."/>
            <person name="James T.Y."/>
            <person name="O'Malley M.A."/>
            <person name="Stajich J.E."/>
            <person name="Spatafora J.W."/>
            <person name="Visel A."/>
            <person name="Grigoriev I.V."/>
        </authorList>
    </citation>
    <scope>NUCLEOTIDE SEQUENCE [LARGE SCALE GENOMIC DNA]</scope>
    <source>
        <strain evidence="9 10">62-1032</strain>
    </source>
</reference>
<evidence type="ECO:0000313" key="9">
    <source>
        <dbReference type="EMBL" id="ORY92439.1"/>
    </source>
</evidence>
<accession>A0A1Y2G5U4</accession>
<sequence length="442" mass="47122">MAARLSTSQLARVIPCSRPLLVATRPLSSSASRPAPPKKIGGKNVLWGKKKGATGEEDASAGGQGLGNVLDEVTLPAPDLSSLTVLQPETLTADAVGDVRAFSTATLATFKAVGIPPLLEKEFSFSRRPATVVRGATLEASSILDASKKSSSKDSRHVITGPAGSGKSVLLLQTLAYAQATGWVVLYLPSATPALNSSTPHVYSSTQALFDQPALSLQLLSKFTAANKVAFKALRTRQEWTFGDRVVKAGTGLDELATKSVDEKSATSVLEALFDELAAQKTHPVLLGIDDSQALFATSSYVDPSYEAVESFSLTVPRLLLEYISGVKAFTTGSVMIAPSLLSTRKSPAMTRFLGDEKSTASSAYTPVGTSFDTYTEILSGLKQLAVPPRLERKEAVGVVRMLQGWRGVREIVSDQTFLERYVATDGSPRHFRRSLEKSVEL</sequence>
<dbReference type="Gene3D" id="3.40.50.300">
    <property type="entry name" value="P-loop containing nucleotide triphosphate hydrolases"/>
    <property type="match status" value="1"/>
</dbReference>
<keyword evidence="6" id="KW-0687">Ribonucleoprotein</keyword>
<name>A0A1Y2G5U4_9BASI</name>
<dbReference type="SUPFAM" id="SSF52540">
    <property type="entry name" value="P-loop containing nucleoside triphosphate hydrolases"/>
    <property type="match status" value="1"/>
</dbReference>
<dbReference type="InterPro" id="IPR019368">
    <property type="entry name" value="Ribosomal_mS29"/>
</dbReference>
<protein>
    <recommendedName>
        <fullName evidence="7">Small ribosomal subunit protein mS29</fullName>
    </recommendedName>
</protein>
<dbReference type="OrthoDB" id="274828at2759"/>
<organism evidence="9 10">
    <name type="scientific">Leucosporidium creatinivorum</name>
    <dbReference type="NCBI Taxonomy" id="106004"/>
    <lineage>
        <taxon>Eukaryota</taxon>
        <taxon>Fungi</taxon>
        <taxon>Dikarya</taxon>
        <taxon>Basidiomycota</taxon>
        <taxon>Pucciniomycotina</taxon>
        <taxon>Microbotryomycetes</taxon>
        <taxon>Leucosporidiales</taxon>
        <taxon>Leucosporidium</taxon>
    </lineage>
</organism>
<keyword evidence="5" id="KW-0496">Mitochondrion</keyword>
<keyword evidence="4" id="KW-0689">Ribosomal protein</keyword>
<evidence type="ECO:0000256" key="2">
    <source>
        <dbReference type="ARBA" id="ARBA00009863"/>
    </source>
</evidence>
<dbReference type="GO" id="GO:0005763">
    <property type="term" value="C:mitochondrial small ribosomal subunit"/>
    <property type="evidence" value="ECO:0007669"/>
    <property type="project" value="TreeGrafter"/>
</dbReference>
<feature type="region of interest" description="Disordered" evidence="8">
    <location>
        <begin position="25"/>
        <end position="46"/>
    </location>
</feature>
<dbReference type="PANTHER" id="PTHR12810:SF0">
    <property type="entry name" value="SMALL RIBOSOMAL SUBUNIT PROTEIN MS29"/>
    <property type="match status" value="1"/>
</dbReference>
<comment type="subcellular location">
    <subcellularLocation>
        <location evidence="1">Mitochondrion</location>
    </subcellularLocation>
</comment>
<keyword evidence="10" id="KW-1185">Reference proteome</keyword>